<protein>
    <submittedName>
        <fullName evidence="3">Group 1 glycosyl transferase</fullName>
    </submittedName>
</protein>
<evidence type="ECO:0000313" key="3">
    <source>
        <dbReference type="EMBL" id="AEF02279.1"/>
    </source>
</evidence>
<dbReference type="InterPro" id="IPR028098">
    <property type="entry name" value="Glyco_trans_4-like_N"/>
</dbReference>
<evidence type="ECO:0000259" key="2">
    <source>
        <dbReference type="Pfam" id="PF13439"/>
    </source>
</evidence>
<dbReference type="OrthoDB" id="9768937at2"/>
<dbReference type="HOGENOM" id="CLU_009583_0_3_6"/>
<dbReference type="EMBL" id="CP002339">
    <property type="protein sequence ID" value="AEF02279.1"/>
    <property type="molecule type" value="Genomic_DNA"/>
</dbReference>
<keyword evidence="3" id="KW-0808">Transferase</keyword>
<feature type="domain" description="Glycosyl transferase family 1" evidence="1">
    <location>
        <begin position="174"/>
        <end position="327"/>
    </location>
</feature>
<reference evidence="3 4" key="1">
    <citation type="journal article" date="2011" name="J. Bacteriol.">
        <title>Complete genome sequence of the polycyclic aromatic hydrocarbon-degrading bacterium Alteromonas sp. strain SN2.</title>
        <authorList>
            <person name="Jin H.M."/>
            <person name="Jeong H."/>
            <person name="Moon E.J."/>
            <person name="Math R.K."/>
            <person name="Lee K."/>
            <person name="Kim H.J."/>
            <person name="Jeon C.O."/>
            <person name="Oh T.K."/>
            <person name="Kim J.F."/>
        </authorList>
    </citation>
    <scope>NUCLEOTIDE SEQUENCE [LARGE SCALE GENOMIC DNA]</scope>
    <source>
        <strain evidence="4">JCM 17741 / KACC 18427 / KCTC 11700BP / SN2</strain>
    </source>
</reference>
<accession>F5ZAR9</accession>
<dbReference type="CDD" id="cd03801">
    <property type="entry name" value="GT4_PimA-like"/>
    <property type="match status" value="1"/>
</dbReference>
<dbReference type="SUPFAM" id="SSF53756">
    <property type="entry name" value="UDP-Glycosyltransferase/glycogen phosphorylase"/>
    <property type="match status" value="1"/>
</dbReference>
<dbReference type="InterPro" id="IPR001296">
    <property type="entry name" value="Glyco_trans_1"/>
</dbReference>
<dbReference type="InterPro" id="IPR050194">
    <property type="entry name" value="Glycosyltransferase_grp1"/>
</dbReference>
<dbReference type="Gene3D" id="3.40.50.2000">
    <property type="entry name" value="Glycogen Phosphorylase B"/>
    <property type="match status" value="2"/>
</dbReference>
<sequence>MRILHCVSSLQVGGAEKCVKNLVSAQKQQALDIAVMTFGTKDDAFQREIEVLGVPVININGNLLTRTLKLISLIKGYSTLHVHSPAVIRAFSLIFPFLLNKNIVYTIHGEIEPPIGFIKQSHWLAKYYVDKVFGVSENIKAGINKRYGWSSTSVEVIKNGVAIPEAFELIGDNPKLQLCTVSRLVPLKNISQLINAFERFQCNKYADLHIYGDGPEMLALNSLAMASTIKESIVFHGAVLNEDEIYREKDLLLINSTTEGLPMALLEAMARGIPSFSTSVGEIPNVISNLDNGVVYSVNDLEYWHSQIIVIQENRQRLKAMGVAARQFVKDHFAIDHISALYKKSYQ</sequence>
<proteinExistence type="predicted"/>
<dbReference type="GO" id="GO:0016757">
    <property type="term" value="F:glycosyltransferase activity"/>
    <property type="evidence" value="ECO:0007669"/>
    <property type="project" value="InterPro"/>
</dbReference>
<dbReference type="PANTHER" id="PTHR45947">
    <property type="entry name" value="SULFOQUINOVOSYL TRANSFERASE SQD2"/>
    <property type="match status" value="1"/>
</dbReference>
<dbReference type="AlphaFoldDB" id="F5ZAR9"/>
<dbReference type="Pfam" id="PF00534">
    <property type="entry name" value="Glycos_transf_1"/>
    <property type="match status" value="1"/>
</dbReference>
<dbReference type="Pfam" id="PF13439">
    <property type="entry name" value="Glyco_transf_4"/>
    <property type="match status" value="1"/>
</dbReference>
<feature type="domain" description="Glycosyltransferase subfamily 4-like N-terminal" evidence="2">
    <location>
        <begin position="12"/>
        <end position="161"/>
    </location>
</feature>
<keyword evidence="4" id="KW-1185">Reference proteome</keyword>
<evidence type="ECO:0000313" key="4">
    <source>
        <dbReference type="Proteomes" id="UP000000683"/>
    </source>
</evidence>
<gene>
    <name evidence="3" type="ordered locus">ambt_03645</name>
</gene>
<name>F5ZAR9_ALTNA</name>
<dbReference type="PANTHER" id="PTHR45947:SF3">
    <property type="entry name" value="SULFOQUINOVOSYL TRANSFERASE SQD2"/>
    <property type="match status" value="1"/>
</dbReference>
<dbReference type="KEGG" id="alt:ambt_03645"/>
<dbReference type="eggNOG" id="COG0438">
    <property type="taxonomic scope" value="Bacteria"/>
</dbReference>
<dbReference type="RefSeq" id="WP_013783221.1">
    <property type="nucleotide sequence ID" value="NC_015554.1"/>
</dbReference>
<organism evidence="3 4">
    <name type="scientific">Alteromonas naphthalenivorans</name>
    <dbReference type="NCBI Taxonomy" id="715451"/>
    <lineage>
        <taxon>Bacteria</taxon>
        <taxon>Pseudomonadati</taxon>
        <taxon>Pseudomonadota</taxon>
        <taxon>Gammaproteobacteria</taxon>
        <taxon>Alteromonadales</taxon>
        <taxon>Alteromonadaceae</taxon>
        <taxon>Alteromonas/Salinimonas group</taxon>
        <taxon>Alteromonas</taxon>
    </lineage>
</organism>
<evidence type="ECO:0000259" key="1">
    <source>
        <dbReference type="Pfam" id="PF00534"/>
    </source>
</evidence>
<dbReference type="Proteomes" id="UP000000683">
    <property type="component" value="Chromosome"/>
</dbReference>